<proteinExistence type="predicted"/>
<evidence type="ECO:0000256" key="1">
    <source>
        <dbReference type="SAM" id="SignalP"/>
    </source>
</evidence>
<protein>
    <recommendedName>
        <fullName evidence="4">Secreted protein</fullName>
    </recommendedName>
</protein>
<organism evidence="2 3">
    <name type="scientific">Hibiscus sabdariffa</name>
    <name type="common">roselle</name>
    <dbReference type="NCBI Taxonomy" id="183260"/>
    <lineage>
        <taxon>Eukaryota</taxon>
        <taxon>Viridiplantae</taxon>
        <taxon>Streptophyta</taxon>
        <taxon>Embryophyta</taxon>
        <taxon>Tracheophyta</taxon>
        <taxon>Spermatophyta</taxon>
        <taxon>Magnoliopsida</taxon>
        <taxon>eudicotyledons</taxon>
        <taxon>Gunneridae</taxon>
        <taxon>Pentapetalae</taxon>
        <taxon>rosids</taxon>
        <taxon>malvids</taxon>
        <taxon>Malvales</taxon>
        <taxon>Malvaceae</taxon>
        <taxon>Malvoideae</taxon>
        <taxon>Hibiscus</taxon>
    </lineage>
</organism>
<comment type="caution">
    <text evidence="2">The sequence shown here is derived from an EMBL/GenBank/DDBJ whole genome shotgun (WGS) entry which is preliminary data.</text>
</comment>
<keyword evidence="3" id="KW-1185">Reference proteome</keyword>
<evidence type="ECO:0008006" key="4">
    <source>
        <dbReference type="Google" id="ProtNLM"/>
    </source>
</evidence>
<gene>
    <name evidence="2" type="ORF">V6N12_007009</name>
</gene>
<accession>A0ABR2F0J7</accession>
<evidence type="ECO:0000313" key="3">
    <source>
        <dbReference type="Proteomes" id="UP001472677"/>
    </source>
</evidence>
<reference evidence="2 3" key="1">
    <citation type="journal article" date="2024" name="G3 (Bethesda)">
        <title>Genome assembly of Hibiscus sabdariffa L. provides insights into metabolisms of medicinal natural products.</title>
        <authorList>
            <person name="Kim T."/>
        </authorList>
    </citation>
    <scope>NUCLEOTIDE SEQUENCE [LARGE SCALE GENOMIC DNA]</scope>
    <source>
        <strain evidence="2">TK-2024</strain>
        <tissue evidence="2">Old leaves</tissue>
    </source>
</reference>
<evidence type="ECO:0000313" key="2">
    <source>
        <dbReference type="EMBL" id="KAK8568458.1"/>
    </source>
</evidence>
<dbReference type="Proteomes" id="UP001472677">
    <property type="component" value="Unassembled WGS sequence"/>
</dbReference>
<dbReference type="EMBL" id="JBBPBM010000009">
    <property type="protein sequence ID" value="KAK8568458.1"/>
    <property type="molecule type" value="Genomic_DNA"/>
</dbReference>
<feature type="chain" id="PRO_5047482708" description="Secreted protein" evidence="1">
    <location>
        <begin position="23"/>
        <end position="114"/>
    </location>
</feature>
<sequence>MVKFGGLCLLIVAMNVGAGIQAEVAENKHLRLWIVECRGRDPSRDAFKLALLTVAHVLANLLGGCMCGNISGGIVDAGDRDTIKRQVQGVVWADAPPFAVHRRDIVLCSWAVFG</sequence>
<feature type="signal peptide" evidence="1">
    <location>
        <begin position="1"/>
        <end position="22"/>
    </location>
</feature>
<keyword evidence="1" id="KW-0732">Signal</keyword>
<name>A0ABR2F0J7_9ROSI</name>